<evidence type="ECO:0000256" key="1">
    <source>
        <dbReference type="SAM" id="Phobius"/>
    </source>
</evidence>
<organism evidence="2 3">
    <name type="scientific">Mikania micrantha</name>
    <name type="common">bitter vine</name>
    <dbReference type="NCBI Taxonomy" id="192012"/>
    <lineage>
        <taxon>Eukaryota</taxon>
        <taxon>Viridiplantae</taxon>
        <taxon>Streptophyta</taxon>
        <taxon>Embryophyta</taxon>
        <taxon>Tracheophyta</taxon>
        <taxon>Spermatophyta</taxon>
        <taxon>Magnoliopsida</taxon>
        <taxon>eudicotyledons</taxon>
        <taxon>Gunneridae</taxon>
        <taxon>Pentapetalae</taxon>
        <taxon>asterids</taxon>
        <taxon>campanulids</taxon>
        <taxon>Asterales</taxon>
        <taxon>Asteraceae</taxon>
        <taxon>Asteroideae</taxon>
        <taxon>Heliantheae alliance</taxon>
        <taxon>Eupatorieae</taxon>
        <taxon>Mikania</taxon>
    </lineage>
</organism>
<accession>A0A5N6Q5Y1</accession>
<proteinExistence type="predicted"/>
<name>A0A5N6Q5Y1_9ASTR</name>
<dbReference type="PANTHER" id="PTHR24177:SF472">
    <property type="entry name" value="PGG DOMAIN-CONTAINING PROTEIN"/>
    <property type="match status" value="1"/>
</dbReference>
<reference evidence="2 3" key="1">
    <citation type="submission" date="2019-05" db="EMBL/GenBank/DDBJ databases">
        <title>Mikania micrantha, genome provides insights into the molecular mechanism of rapid growth.</title>
        <authorList>
            <person name="Liu B."/>
        </authorList>
    </citation>
    <scope>NUCLEOTIDE SEQUENCE [LARGE SCALE GENOMIC DNA]</scope>
    <source>
        <strain evidence="2">NLD-2019</strain>
        <tissue evidence="2">Leaf</tissue>
    </source>
</reference>
<dbReference type="EMBL" id="SZYD01000001">
    <property type="protein sequence ID" value="KAD7479110.1"/>
    <property type="molecule type" value="Genomic_DNA"/>
</dbReference>
<keyword evidence="1" id="KW-0472">Membrane</keyword>
<keyword evidence="3" id="KW-1185">Reference proteome</keyword>
<dbReference type="PANTHER" id="PTHR24177">
    <property type="entry name" value="CASKIN"/>
    <property type="match status" value="1"/>
</dbReference>
<evidence type="ECO:0000313" key="3">
    <source>
        <dbReference type="Proteomes" id="UP000326396"/>
    </source>
</evidence>
<dbReference type="GO" id="GO:0016020">
    <property type="term" value="C:membrane"/>
    <property type="evidence" value="ECO:0007669"/>
    <property type="project" value="TreeGrafter"/>
</dbReference>
<dbReference type="Proteomes" id="UP000326396">
    <property type="component" value="Linkage Group LG1"/>
</dbReference>
<gene>
    <name evidence="2" type="ORF">E3N88_02246</name>
</gene>
<evidence type="ECO:0000313" key="2">
    <source>
        <dbReference type="EMBL" id="KAD7479110.1"/>
    </source>
</evidence>
<protein>
    <submittedName>
        <fullName evidence="2">Uncharacterized protein</fullName>
    </submittedName>
</protein>
<dbReference type="OrthoDB" id="1925304at2759"/>
<keyword evidence="1" id="KW-1133">Transmembrane helix</keyword>
<dbReference type="AlphaFoldDB" id="A0A5N6Q5Y1"/>
<keyword evidence="1" id="KW-0812">Transmembrane</keyword>
<feature type="transmembrane region" description="Helical" evidence="1">
    <location>
        <begin position="84"/>
        <end position="107"/>
    </location>
</feature>
<comment type="caution">
    <text evidence="2">The sequence shown here is derived from an EMBL/GenBank/DDBJ whole genome shotgun (WGS) entry which is preliminary data.</text>
</comment>
<sequence length="115" mass="12762">MHVDTGSTSGMLDQALQLQKLISEHLVNMHVETQKMLIKQENKRVSDVSGAALQMQIEILWFKEHKELIVEGGKWMKGTASQCVVVATLIATIVFASFRTMAFLSSIGNQSLLCL</sequence>